<name>A0A2T1DY09_9CYAN</name>
<accession>A0A2T1DY09</accession>
<gene>
    <name evidence="1" type="ORF">C7B82_23830</name>
</gene>
<organism evidence="1 2">
    <name type="scientific">Stenomitos frigidus ULC18</name>
    <dbReference type="NCBI Taxonomy" id="2107698"/>
    <lineage>
        <taxon>Bacteria</taxon>
        <taxon>Bacillati</taxon>
        <taxon>Cyanobacteriota</taxon>
        <taxon>Cyanophyceae</taxon>
        <taxon>Leptolyngbyales</taxon>
        <taxon>Leptolyngbyaceae</taxon>
        <taxon>Stenomitos</taxon>
    </lineage>
</organism>
<proteinExistence type="predicted"/>
<reference evidence="1 2" key="2">
    <citation type="submission" date="2018-03" db="EMBL/GenBank/DDBJ databases">
        <title>The ancient ancestry and fast evolution of plastids.</title>
        <authorList>
            <person name="Moore K.R."/>
            <person name="Magnabosco C."/>
            <person name="Momper L."/>
            <person name="Gold D.A."/>
            <person name="Bosak T."/>
            <person name="Fournier G.P."/>
        </authorList>
    </citation>
    <scope>NUCLEOTIDE SEQUENCE [LARGE SCALE GENOMIC DNA]</scope>
    <source>
        <strain evidence="1 2">ULC18</strain>
    </source>
</reference>
<protein>
    <submittedName>
        <fullName evidence="1">Uncharacterized protein</fullName>
    </submittedName>
</protein>
<dbReference type="AlphaFoldDB" id="A0A2T1DY09"/>
<evidence type="ECO:0000313" key="1">
    <source>
        <dbReference type="EMBL" id="PSB25362.1"/>
    </source>
</evidence>
<sequence length="108" mass="12672">MEGLKSHRYSFGRQLRWLTPIWSKTMMTENPCSQTALTSEQPFIDLRDRPSPDILRVLAIGSPQVVHFFVMTLFRYGYARPDEWSRPLPTINQGEVMQILTKRVNLFE</sequence>
<dbReference type="EMBL" id="PVWK01000126">
    <property type="protein sequence ID" value="PSB25362.1"/>
    <property type="molecule type" value="Genomic_DNA"/>
</dbReference>
<keyword evidence="2" id="KW-1185">Reference proteome</keyword>
<dbReference type="Proteomes" id="UP000239576">
    <property type="component" value="Unassembled WGS sequence"/>
</dbReference>
<evidence type="ECO:0000313" key="2">
    <source>
        <dbReference type="Proteomes" id="UP000239576"/>
    </source>
</evidence>
<reference evidence="2" key="1">
    <citation type="submission" date="2018-02" db="EMBL/GenBank/DDBJ databases">
        <authorList>
            <person name="Moore K."/>
            <person name="Momper L."/>
        </authorList>
    </citation>
    <scope>NUCLEOTIDE SEQUENCE [LARGE SCALE GENOMIC DNA]</scope>
    <source>
        <strain evidence="2">ULC18</strain>
    </source>
</reference>
<comment type="caution">
    <text evidence="1">The sequence shown here is derived from an EMBL/GenBank/DDBJ whole genome shotgun (WGS) entry which is preliminary data.</text>
</comment>